<name>A0A1I7M4Z0_9BURK</name>
<sequence>MTSTSTSRVHDWRCIASLVTLLSLGGLFSAQAQTLPPRQSAGDIKPAAAPRWGSSDTPFASTSPWNSRPIAPRLGSTPIRTAHFKPTIEAHAWSTGVFVSSESDRPATVHGATGTNGVWNADSLTFSDVTFAHWPSRLAPATGSDGHAEIIAPAEDIVHSFWRLRREGSRWVAAQYAWSRLSGRGWGDPAHALQGARAAGVPSLGGLIRKHEVTDGTAHYRHALAVSLDREMLSPSPGYVFPATSADTDAPLVNTGAIPLGALMMLPPSFDIGQLQDARLRKVALTLRLYGAYVVDRNEGTPFVLYAEIGAPLNLHESRWNQTAVEDLERMRAALRQVVGADGWLDGDNRRITPQSNLNLLSMRGPWHHDQGAALGEFDSPSQSLVFPAQPIRVKQIKTLPRMLTPVNWARPMAGEQLQLTCIASGGARLRLRLSELGSGRVLADSGDLENGESYSFSWPKQPIGVAIRAISGIGQPSRVGGELLRRAPRQPKWPSAKAP</sequence>
<reference evidence="4" key="1">
    <citation type="submission" date="2016-10" db="EMBL/GenBank/DDBJ databases">
        <authorList>
            <person name="Varghese N."/>
            <person name="Submissions S."/>
        </authorList>
    </citation>
    <scope>NUCLEOTIDE SEQUENCE [LARGE SCALE GENOMIC DNA]</scope>
    <source>
        <strain evidence="4">CGMCC 1.11014</strain>
    </source>
</reference>
<dbReference type="AlphaFoldDB" id="A0A1I7M4Z0"/>
<keyword evidence="4" id="KW-1185">Reference proteome</keyword>
<accession>A0A1I7M4Z0</accession>
<evidence type="ECO:0000256" key="2">
    <source>
        <dbReference type="SAM" id="SignalP"/>
    </source>
</evidence>
<gene>
    <name evidence="3" type="ORF">SAMN05216552_10589</name>
</gene>
<dbReference type="EMBL" id="FPBO01000058">
    <property type="protein sequence ID" value="SFV17014.1"/>
    <property type="molecule type" value="Genomic_DNA"/>
</dbReference>
<dbReference type="OrthoDB" id="9122506at2"/>
<evidence type="ECO:0000313" key="4">
    <source>
        <dbReference type="Proteomes" id="UP000199391"/>
    </source>
</evidence>
<organism evidence="3 4">
    <name type="scientific">Pseudoduganella namucuonensis</name>
    <dbReference type="NCBI Taxonomy" id="1035707"/>
    <lineage>
        <taxon>Bacteria</taxon>
        <taxon>Pseudomonadati</taxon>
        <taxon>Pseudomonadota</taxon>
        <taxon>Betaproteobacteria</taxon>
        <taxon>Burkholderiales</taxon>
        <taxon>Oxalobacteraceae</taxon>
        <taxon>Telluria group</taxon>
        <taxon>Pseudoduganella</taxon>
    </lineage>
</organism>
<feature type="chain" id="PRO_5011791553" description="Atrophin-1 multi-domain protein" evidence="2">
    <location>
        <begin position="33"/>
        <end position="500"/>
    </location>
</feature>
<dbReference type="Proteomes" id="UP000199391">
    <property type="component" value="Unassembled WGS sequence"/>
</dbReference>
<feature type="compositionally biased region" description="Polar residues" evidence="1">
    <location>
        <begin position="54"/>
        <end position="66"/>
    </location>
</feature>
<dbReference type="RefSeq" id="WP_093561184.1">
    <property type="nucleotide sequence ID" value="NZ_FPBO01000058.1"/>
</dbReference>
<evidence type="ECO:0000256" key="1">
    <source>
        <dbReference type="SAM" id="MobiDB-lite"/>
    </source>
</evidence>
<keyword evidence="2" id="KW-0732">Signal</keyword>
<protein>
    <recommendedName>
        <fullName evidence="5">Atrophin-1 multi-domain protein</fullName>
    </recommendedName>
</protein>
<evidence type="ECO:0000313" key="3">
    <source>
        <dbReference type="EMBL" id="SFV17014.1"/>
    </source>
</evidence>
<evidence type="ECO:0008006" key="5">
    <source>
        <dbReference type="Google" id="ProtNLM"/>
    </source>
</evidence>
<proteinExistence type="predicted"/>
<feature type="signal peptide" evidence="2">
    <location>
        <begin position="1"/>
        <end position="32"/>
    </location>
</feature>
<feature type="region of interest" description="Disordered" evidence="1">
    <location>
        <begin position="481"/>
        <end position="500"/>
    </location>
</feature>
<feature type="region of interest" description="Disordered" evidence="1">
    <location>
        <begin position="35"/>
        <end position="72"/>
    </location>
</feature>
<dbReference type="STRING" id="1035707.SAMN05216552_10589"/>